<evidence type="ECO:0000313" key="1">
    <source>
        <dbReference type="EMBL" id="SVD15162.1"/>
    </source>
</evidence>
<dbReference type="EMBL" id="UINC01132694">
    <property type="protein sequence ID" value="SVD15162.1"/>
    <property type="molecule type" value="Genomic_DNA"/>
</dbReference>
<proteinExistence type="predicted"/>
<organism evidence="1">
    <name type="scientific">marine metagenome</name>
    <dbReference type="NCBI Taxonomy" id="408172"/>
    <lineage>
        <taxon>unclassified sequences</taxon>
        <taxon>metagenomes</taxon>
        <taxon>ecological metagenomes</taxon>
    </lineage>
</organism>
<name>A0A382T021_9ZZZZ</name>
<protein>
    <submittedName>
        <fullName evidence="1">Uncharacterized protein</fullName>
    </submittedName>
</protein>
<feature type="non-terminal residue" evidence="1">
    <location>
        <position position="46"/>
    </location>
</feature>
<gene>
    <name evidence="1" type="ORF">METZ01_LOCUS368016</name>
</gene>
<sequence>MGEALLRGLLKNNWASEDELHVVEPVSERRDYLAVTISGISISEEP</sequence>
<reference evidence="1" key="1">
    <citation type="submission" date="2018-05" db="EMBL/GenBank/DDBJ databases">
        <authorList>
            <person name="Lanie J.A."/>
            <person name="Ng W.-L."/>
            <person name="Kazmierczak K.M."/>
            <person name="Andrzejewski T.M."/>
            <person name="Davidsen T.M."/>
            <person name="Wayne K.J."/>
            <person name="Tettelin H."/>
            <person name="Glass J.I."/>
            <person name="Rusch D."/>
            <person name="Podicherti R."/>
            <person name="Tsui H.-C.T."/>
            <person name="Winkler M.E."/>
        </authorList>
    </citation>
    <scope>NUCLEOTIDE SEQUENCE</scope>
</reference>
<dbReference type="AlphaFoldDB" id="A0A382T021"/>
<accession>A0A382T021</accession>